<protein>
    <recommendedName>
        <fullName evidence="3">Tubby C-terminal domain-containing protein</fullName>
    </recommendedName>
</protein>
<comment type="caution">
    <text evidence="1">The sequence shown here is derived from an EMBL/GenBank/DDBJ whole genome shotgun (WGS) entry which is preliminary data.</text>
</comment>
<organism evidence="1 2">
    <name type="scientific">Piromyces finnis</name>
    <dbReference type="NCBI Taxonomy" id="1754191"/>
    <lineage>
        <taxon>Eukaryota</taxon>
        <taxon>Fungi</taxon>
        <taxon>Fungi incertae sedis</taxon>
        <taxon>Chytridiomycota</taxon>
        <taxon>Chytridiomycota incertae sedis</taxon>
        <taxon>Neocallimastigomycetes</taxon>
        <taxon>Neocallimastigales</taxon>
        <taxon>Neocallimastigaceae</taxon>
        <taxon>Piromyces</taxon>
    </lineage>
</organism>
<dbReference type="AlphaFoldDB" id="A0A1Y1UZ70"/>
<proteinExistence type="predicted"/>
<dbReference type="EMBL" id="MCFH01000049">
    <property type="protein sequence ID" value="ORX43923.1"/>
    <property type="molecule type" value="Genomic_DNA"/>
</dbReference>
<keyword evidence="2" id="KW-1185">Reference proteome</keyword>
<accession>A0A1Y1UZ70</accession>
<reference evidence="1 2" key="2">
    <citation type="submission" date="2016-08" db="EMBL/GenBank/DDBJ databases">
        <title>Pervasive Adenine N6-methylation of Active Genes in Fungi.</title>
        <authorList>
            <consortium name="DOE Joint Genome Institute"/>
            <person name="Mondo S.J."/>
            <person name="Dannebaum R.O."/>
            <person name="Kuo R.C."/>
            <person name="Labutti K."/>
            <person name="Haridas S."/>
            <person name="Kuo A."/>
            <person name="Salamov A."/>
            <person name="Ahrendt S.R."/>
            <person name="Lipzen A."/>
            <person name="Sullivan W."/>
            <person name="Andreopoulos W.B."/>
            <person name="Clum A."/>
            <person name="Lindquist E."/>
            <person name="Daum C."/>
            <person name="Ramamoorthy G.K."/>
            <person name="Gryganskyi A."/>
            <person name="Culley D."/>
            <person name="Magnuson J.K."/>
            <person name="James T.Y."/>
            <person name="O'Malley M.A."/>
            <person name="Stajich J.E."/>
            <person name="Spatafora J.W."/>
            <person name="Visel A."/>
            <person name="Grigoriev I.V."/>
        </authorList>
    </citation>
    <scope>NUCLEOTIDE SEQUENCE [LARGE SCALE GENOMIC DNA]</scope>
    <source>
        <strain evidence="2">finn</strain>
    </source>
</reference>
<reference evidence="1 2" key="1">
    <citation type="submission" date="2016-08" db="EMBL/GenBank/DDBJ databases">
        <title>Genomes of anaerobic fungi encode conserved fungal cellulosomes for biomass hydrolysis.</title>
        <authorList>
            <consortium name="DOE Joint Genome Institute"/>
            <person name="Haitjema C.H."/>
            <person name="Gilmore S.P."/>
            <person name="Henske J.K."/>
            <person name="Solomon K.V."/>
            <person name="De Groot R."/>
            <person name="Kuo A."/>
            <person name="Mondo S.J."/>
            <person name="Salamov A.A."/>
            <person name="Labutti K."/>
            <person name="Zhao Z."/>
            <person name="Chiniquy J."/>
            <person name="Barry K."/>
            <person name="Brewer H.M."/>
            <person name="Purvine S.O."/>
            <person name="Wright A.T."/>
            <person name="Boxma B."/>
            <person name="Van Alen T."/>
            <person name="Hackstein J.H."/>
            <person name="Baker S.E."/>
            <person name="Grigoriev I.V."/>
            <person name="O'Malley M.A."/>
        </authorList>
    </citation>
    <scope>NUCLEOTIDE SEQUENCE [LARGE SCALE GENOMIC DNA]</scope>
    <source>
        <strain evidence="2">finn</strain>
    </source>
</reference>
<sequence>MISYSNSVLENPGHDISVMNKSISLPERFLFKYEGYHLANMKYSLKDMSDRKLYKFKMNILKDITCLSDIKHHSLFKMTMNSQGNDRKKLVIHSKKIDKFIVSLKKGFLATDNNYTIAYYNKMKKRTENFNIYENDNKVEIYYGNKKNGDDILICKAEKCDYTKFDYLIKIAPKIDKTFLTLIIINLINKKVMAKEKSNGKCSFFLN</sequence>
<dbReference type="Proteomes" id="UP000193719">
    <property type="component" value="Unassembled WGS sequence"/>
</dbReference>
<evidence type="ECO:0000313" key="1">
    <source>
        <dbReference type="EMBL" id="ORX43923.1"/>
    </source>
</evidence>
<gene>
    <name evidence="1" type="ORF">BCR36DRAFT_415284</name>
</gene>
<name>A0A1Y1UZ70_9FUNG</name>
<evidence type="ECO:0008006" key="3">
    <source>
        <dbReference type="Google" id="ProtNLM"/>
    </source>
</evidence>
<dbReference type="OrthoDB" id="10390693at2759"/>
<evidence type="ECO:0000313" key="2">
    <source>
        <dbReference type="Proteomes" id="UP000193719"/>
    </source>
</evidence>